<keyword evidence="3" id="KW-1185">Reference proteome</keyword>
<evidence type="ECO:0008006" key="4">
    <source>
        <dbReference type="Google" id="ProtNLM"/>
    </source>
</evidence>
<dbReference type="Pfam" id="PF02620">
    <property type="entry name" value="YceD"/>
    <property type="match status" value="1"/>
</dbReference>
<protein>
    <recommendedName>
        <fullName evidence="4">DUF177 domain-containing protein</fullName>
    </recommendedName>
</protein>
<gene>
    <name evidence="2" type="ORF">ASQ42_07505</name>
</gene>
<dbReference type="EMBL" id="LMYI01000012">
    <property type="protein sequence ID" value="POS61839.1"/>
    <property type="molecule type" value="Genomic_DNA"/>
</dbReference>
<proteinExistence type="predicted"/>
<organism evidence="2 3">
    <name type="scientific">Parasaccharibacter apium</name>
    <dbReference type="NCBI Taxonomy" id="1510841"/>
    <lineage>
        <taxon>Bacteria</taxon>
        <taxon>Pseudomonadati</taxon>
        <taxon>Pseudomonadota</taxon>
        <taxon>Alphaproteobacteria</taxon>
        <taxon>Acetobacterales</taxon>
        <taxon>Acetobacteraceae</taxon>
        <taxon>Parasaccharibacter</taxon>
    </lineage>
</organism>
<evidence type="ECO:0000313" key="3">
    <source>
        <dbReference type="Proteomes" id="UP000237218"/>
    </source>
</evidence>
<name>A0ABX4ZKW3_9PROT</name>
<dbReference type="Proteomes" id="UP000237218">
    <property type="component" value="Unassembled WGS sequence"/>
</dbReference>
<reference evidence="2 3" key="1">
    <citation type="submission" date="2018-02" db="EMBL/GenBank/DDBJ databases">
        <title>Draft genome sequences of four Parasaccharibacter apium strains isolated from honey bees.</title>
        <authorList>
            <person name="Corby-Harris V.L."/>
            <person name="Anderson K.E."/>
        </authorList>
    </citation>
    <scope>NUCLEOTIDE SEQUENCE [LARGE SCALE GENOMIC DNA]</scope>
    <source>
        <strain evidence="2 3">B8</strain>
    </source>
</reference>
<evidence type="ECO:0000313" key="2">
    <source>
        <dbReference type="EMBL" id="POS61839.1"/>
    </source>
</evidence>
<comment type="caution">
    <text evidence="2">The sequence shown here is derived from an EMBL/GenBank/DDBJ whole genome shotgun (WGS) entry which is preliminary data.</text>
</comment>
<feature type="compositionally biased region" description="Basic and acidic residues" evidence="1">
    <location>
        <begin position="242"/>
        <end position="254"/>
    </location>
</feature>
<dbReference type="InterPro" id="IPR003772">
    <property type="entry name" value="YceD"/>
</dbReference>
<feature type="region of interest" description="Disordered" evidence="1">
    <location>
        <begin position="227"/>
        <end position="254"/>
    </location>
</feature>
<evidence type="ECO:0000256" key="1">
    <source>
        <dbReference type="SAM" id="MobiDB-lite"/>
    </source>
</evidence>
<sequence length="254" mass="28334">MRASHTCSFRCLREGSMSIFFVDCRAVAVRQQFRLDFMASAPSERGTLVNYREVMMSSGGRADAGTQSEERIAPEFSRRIPLAKTGRPLEEHVEANAEEREGLRKRFGLLSLKELSCTFALRRGAENIVLAEGHIRAEVEQACIITGEPVKEVIDEPFSLRFVPVSEMPDEEDIDIEALLQEDADDVPYDGRMIDLGEAAAEQLALCLTSYPRRAGAGLEQFVEVTPSDDELDARPGAARENPFDVLKKLRKEP</sequence>
<accession>A0ABX4ZKW3</accession>